<feature type="transmembrane region" description="Helical" evidence="1">
    <location>
        <begin position="66"/>
        <end position="86"/>
    </location>
</feature>
<feature type="chain" id="PRO_5034173054" evidence="2">
    <location>
        <begin position="24"/>
        <end position="109"/>
    </location>
</feature>
<feature type="transmembrane region" description="Helical" evidence="1">
    <location>
        <begin position="39"/>
        <end position="59"/>
    </location>
</feature>
<keyword evidence="1" id="KW-0472">Membrane</keyword>
<gene>
    <name evidence="3" type="ORF">MVEN_00889600</name>
</gene>
<reference evidence="3" key="1">
    <citation type="submission" date="2020-05" db="EMBL/GenBank/DDBJ databases">
        <title>Mycena genomes resolve the evolution of fungal bioluminescence.</title>
        <authorList>
            <person name="Tsai I.J."/>
        </authorList>
    </citation>
    <scope>NUCLEOTIDE SEQUENCE</scope>
    <source>
        <strain evidence="3">CCC161011</strain>
    </source>
</reference>
<comment type="caution">
    <text evidence="3">The sequence shown here is derived from an EMBL/GenBank/DDBJ whole genome shotgun (WGS) entry which is preliminary data.</text>
</comment>
<evidence type="ECO:0000256" key="1">
    <source>
        <dbReference type="SAM" id="Phobius"/>
    </source>
</evidence>
<evidence type="ECO:0000256" key="2">
    <source>
        <dbReference type="SAM" id="SignalP"/>
    </source>
</evidence>
<keyword evidence="1" id="KW-1133">Transmembrane helix</keyword>
<evidence type="ECO:0000313" key="4">
    <source>
        <dbReference type="Proteomes" id="UP000620124"/>
    </source>
</evidence>
<feature type="signal peptide" evidence="2">
    <location>
        <begin position="1"/>
        <end position="23"/>
    </location>
</feature>
<keyword evidence="1" id="KW-0812">Transmembrane</keyword>
<evidence type="ECO:0000313" key="3">
    <source>
        <dbReference type="EMBL" id="KAF7358395.1"/>
    </source>
</evidence>
<accession>A0A8H6YC77</accession>
<keyword evidence="4" id="KW-1185">Reference proteome</keyword>
<name>A0A8H6YC77_9AGAR</name>
<keyword evidence="2" id="KW-0732">Signal</keyword>
<dbReference type="Proteomes" id="UP000620124">
    <property type="component" value="Unassembled WGS sequence"/>
</dbReference>
<dbReference type="OrthoDB" id="3054145at2759"/>
<proteinExistence type="predicted"/>
<organism evidence="3 4">
    <name type="scientific">Mycena venus</name>
    <dbReference type="NCBI Taxonomy" id="2733690"/>
    <lineage>
        <taxon>Eukaryota</taxon>
        <taxon>Fungi</taxon>
        <taxon>Dikarya</taxon>
        <taxon>Basidiomycota</taxon>
        <taxon>Agaricomycotina</taxon>
        <taxon>Agaricomycetes</taxon>
        <taxon>Agaricomycetidae</taxon>
        <taxon>Agaricales</taxon>
        <taxon>Marasmiineae</taxon>
        <taxon>Mycenaceae</taxon>
        <taxon>Mycena</taxon>
    </lineage>
</organism>
<protein>
    <submittedName>
        <fullName evidence="3">Uncharacterized protein</fullName>
    </submittedName>
</protein>
<dbReference type="EMBL" id="JACAZI010000006">
    <property type="protein sequence ID" value="KAF7358395.1"/>
    <property type="molecule type" value="Genomic_DNA"/>
</dbReference>
<sequence>MYTFKFFSFSAIFLFALVQGVVSQDAEPVPQGGLCDTIAGPVCIETMWIFMLLTAVTLSSTETLHVFAHLFYIVMLTVVYTGAAGLKCCIIGPKHGICSPNCPPKITPL</sequence>
<dbReference type="AlphaFoldDB" id="A0A8H6YC77"/>